<evidence type="ECO:0000256" key="3">
    <source>
        <dbReference type="ARBA" id="ARBA00023235"/>
    </source>
</evidence>
<dbReference type="InterPro" id="IPR046348">
    <property type="entry name" value="SIS_dom_sf"/>
</dbReference>
<dbReference type="PANTHER" id="PTHR11469:SF1">
    <property type="entry name" value="GLUCOSE-6-PHOSPHATE ISOMERASE"/>
    <property type="match status" value="1"/>
</dbReference>
<evidence type="ECO:0000256" key="1">
    <source>
        <dbReference type="ARBA" id="ARBA00022432"/>
    </source>
</evidence>
<dbReference type="PROSITE" id="PS51463">
    <property type="entry name" value="P_GLUCOSE_ISOMERASE_3"/>
    <property type="match status" value="1"/>
</dbReference>
<dbReference type="SUPFAM" id="SSF53697">
    <property type="entry name" value="SIS domain"/>
    <property type="match status" value="1"/>
</dbReference>
<gene>
    <name evidence="7" type="ORF">GCM10009823_08360</name>
</gene>
<dbReference type="InterPro" id="IPR001347">
    <property type="entry name" value="SIS_dom"/>
</dbReference>
<dbReference type="PANTHER" id="PTHR11469">
    <property type="entry name" value="GLUCOSE-6-PHOSPHATE ISOMERASE"/>
    <property type="match status" value="1"/>
</dbReference>
<dbReference type="EC" id="5.3.1.9" evidence="4"/>
<feature type="compositionally biased region" description="Low complexity" evidence="5">
    <location>
        <begin position="381"/>
        <end position="397"/>
    </location>
</feature>
<feature type="region of interest" description="Disordered" evidence="5">
    <location>
        <begin position="373"/>
        <end position="397"/>
    </location>
</feature>
<accession>A0ABN2WGF4</accession>
<dbReference type="PROSITE" id="PS51464">
    <property type="entry name" value="SIS"/>
    <property type="match status" value="1"/>
</dbReference>
<evidence type="ECO:0000313" key="8">
    <source>
        <dbReference type="Proteomes" id="UP001500984"/>
    </source>
</evidence>
<dbReference type="GO" id="GO:0016853">
    <property type="term" value="F:isomerase activity"/>
    <property type="evidence" value="ECO:0007669"/>
    <property type="project" value="UniProtKB-KW"/>
</dbReference>
<dbReference type="Pfam" id="PF00342">
    <property type="entry name" value="PGI"/>
    <property type="match status" value="1"/>
</dbReference>
<keyword evidence="2 4" id="KW-0324">Glycolysis</keyword>
<evidence type="ECO:0000256" key="2">
    <source>
        <dbReference type="ARBA" id="ARBA00023152"/>
    </source>
</evidence>
<evidence type="ECO:0000256" key="5">
    <source>
        <dbReference type="SAM" id="MobiDB-lite"/>
    </source>
</evidence>
<sequence length="573" mass="58783">MSATVGFPAPEEHRAERGRMIAEKLASRLAARDTGLWGPGAARTAEHRLGWTDLHTRSAGLVEQIDSLREELAAEGVDRIVLAGMGGSSLGAEVIAASHGAELAVLDSTDPLSVRAVVESADLARTALVVGTKSGTTIETVSAASAYAQALRGLDIEPTERLIAVTDPGTTLAEQALEEGWRRVFLADPDVGGRFSVLGAFGLVPAGLAGADVAQVVAEAAAVAEALAEDREGNPAVELASALSAAHARSIRILAVAATDPALEALPAWLEQLVAESTGKDGAGVLPIACESVHAAGFADADAGTGICFLGEALGEHQPVSGVAVSCEAPLGAQFLIWETATALLGAAIGVDPFDQPDVEAAKARAREILARRTQAAAGSPETGGDADGGAAPAEAAQEPAPFLVEGEVEVYASVHLIDDLELHERTLSGLLGAILPERDDERYLAVCAYLSSVHDAEAARLRPVLADRADGAPVSFGWGPRYLHSTGQLHKGGPDTGSFLFVTAAISAEDDLAVPGAGFGFGSLISSQAAADADVLEGLGRRVLRVRLRERDEGLQQLLAAAAGTSPERVGE</sequence>
<proteinExistence type="inferred from homology"/>
<comment type="catalytic activity">
    <reaction evidence="4">
        <text>alpha-D-glucose 6-phosphate = beta-D-fructose 6-phosphate</text>
        <dbReference type="Rhea" id="RHEA:11816"/>
        <dbReference type="ChEBI" id="CHEBI:57634"/>
        <dbReference type="ChEBI" id="CHEBI:58225"/>
        <dbReference type="EC" id="5.3.1.9"/>
    </reaction>
</comment>
<evidence type="ECO:0000313" key="7">
    <source>
        <dbReference type="EMBL" id="GAA2091312.1"/>
    </source>
</evidence>
<dbReference type="Gene3D" id="3.40.50.10490">
    <property type="entry name" value="Glucose-6-phosphate isomerase like protein, domain 1"/>
    <property type="match status" value="3"/>
</dbReference>
<keyword evidence="1 4" id="KW-0312">Gluconeogenesis</keyword>
<dbReference type="InterPro" id="IPR001672">
    <property type="entry name" value="G6P_Isomerase"/>
</dbReference>
<dbReference type="PRINTS" id="PR00662">
    <property type="entry name" value="G6PISOMERASE"/>
</dbReference>
<name>A0ABN2WGF4_9MICO</name>
<comment type="similarity">
    <text evidence="4">Belongs to the GPI family.</text>
</comment>
<dbReference type="Proteomes" id="UP001500984">
    <property type="component" value="Unassembled WGS sequence"/>
</dbReference>
<organism evidence="7 8">
    <name type="scientific">Brevibacterium salitolerans</name>
    <dbReference type="NCBI Taxonomy" id="1403566"/>
    <lineage>
        <taxon>Bacteria</taxon>
        <taxon>Bacillati</taxon>
        <taxon>Actinomycetota</taxon>
        <taxon>Actinomycetes</taxon>
        <taxon>Micrococcales</taxon>
        <taxon>Brevibacteriaceae</taxon>
        <taxon>Brevibacterium</taxon>
    </lineage>
</organism>
<evidence type="ECO:0000256" key="4">
    <source>
        <dbReference type="RuleBase" id="RU000612"/>
    </source>
</evidence>
<evidence type="ECO:0000259" key="6">
    <source>
        <dbReference type="PROSITE" id="PS51464"/>
    </source>
</evidence>
<dbReference type="EMBL" id="BAAAPZ010000002">
    <property type="protein sequence ID" value="GAA2091312.1"/>
    <property type="molecule type" value="Genomic_DNA"/>
</dbReference>
<keyword evidence="3 4" id="KW-0413">Isomerase</keyword>
<dbReference type="RefSeq" id="WP_344335403.1">
    <property type="nucleotide sequence ID" value="NZ_BAAAPZ010000002.1"/>
</dbReference>
<reference evidence="7 8" key="1">
    <citation type="journal article" date="2019" name="Int. J. Syst. Evol. Microbiol.">
        <title>The Global Catalogue of Microorganisms (GCM) 10K type strain sequencing project: providing services to taxonomists for standard genome sequencing and annotation.</title>
        <authorList>
            <consortium name="The Broad Institute Genomics Platform"/>
            <consortium name="The Broad Institute Genome Sequencing Center for Infectious Disease"/>
            <person name="Wu L."/>
            <person name="Ma J."/>
        </authorList>
    </citation>
    <scope>NUCLEOTIDE SEQUENCE [LARGE SCALE GENOMIC DNA]</scope>
    <source>
        <strain evidence="7 8">JCM 15900</strain>
    </source>
</reference>
<comment type="pathway">
    <text evidence="4">Carbohydrate degradation; glycolysis; D-glyceraldehyde 3-phosphate and glycerone phosphate from D-glucose: step 2/4.</text>
</comment>
<feature type="domain" description="SIS" evidence="6">
    <location>
        <begin position="68"/>
        <end position="232"/>
    </location>
</feature>
<protein>
    <recommendedName>
        <fullName evidence="4">Glucose-6-phosphate isomerase</fullName>
        <ecNumber evidence="4">5.3.1.9</ecNumber>
    </recommendedName>
</protein>
<comment type="caution">
    <text evidence="7">The sequence shown here is derived from an EMBL/GenBank/DDBJ whole genome shotgun (WGS) entry which is preliminary data.</text>
</comment>
<keyword evidence="8" id="KW-1185">Reference proteome</keyword>